<evidence type="ECO:0000256" key="3">
    <source>
        <dbReference type="ARBA" id="ARBA00023125"/>
    </source>
</evidence>
<dbReference type="InterPro" id="IPR050176">
    <property type="entry name" value="LTTR"/>
</dbReference>
<feature type="domain" description="HTH lysR-type" evidence="5">
    <location>
        <begin position="8"/>
        <end position="66"/>
    </location>
</feature>
<organism evidence="6 7">
    <name type="scientific">Rivihabitans pingtungensis</name>
    <dbReference type="NCBI Taxonomy" id="1054498"/>
    <lineage>
        <taxon>Bacteria</taxon>
        <taxon>Pseudomonadati</taxon>
        <taxon>Pseudomonadota</taxon>
        <taxon>Betaproteobacteria</taxon>
        <taxon>Neisseriales</taxon>
        <taxon>Aquaspirillaceae</taxon>
        <taxon>Rivihabitans</taxon>
    </lineage>
</organism>
<dbReference type="OrthoDB" id="9124618at2"/>
<dbReference type="AlphaFoldDB" id="A0A318KE65"/>
<protein>
    <submittedName>
        <fullName evidence="6">DNA-binding transcriptional LysR family regulator</fullName>
    </submittedName>
</protein>
<dbReference type="PANTHER" id="PTHR30579:SF7">
    <property type="entry name" value="HTH-TYPE TRANSCRIPTIONAL REGULATOR LRHA-RELATED"/>
    <property type="match status" value="1"/>
</dbReference>
<dbReference type="InterPro" id="IPR036390">
    <property type="entry name" value="WH_DNA-bd_sf"/>
</dbReference>
<evidence type="ECO:0000256" key="4">
    <source>
        <dbReference type="ARBA" id="ARBA00023163"/>
    </source>
</evidence>
<dbReference type="InterPro" id="IPR000847">
    <property type="entry name" value="LysR_HTH_N"/>
</dbReference>
<dbReference type="InterPro" id="IPR036388">
    <property type="entry name" value="WH-like_DNA-bd_sf"/>
</dbReference>
<dbReference type="RefSeq" id="WP_110391786.1">
    <property type="nucleotide sequence ID" value="NZ_QJKI01000024.1"/>
</dbReference>
<dbReference type="Gene3D" id="1.10.10.10">
    <property type="entry name" value="Winged helix-like DNA-binding domain superfamily/Winged helix DNA-binding domain"/>
    <property type="match status" value="1"/>
</dbReference>
<evidence type="ECO:0000313" key="6">
    <source>
        <dbReference type="EMBL" id="PXX75893.1"/>
    </source>
</evidence>
<dbReference type="GO" id="GO:0003700">
    <property type="term" value="F:DNA-binding transcription factor activity"/>
    <property type="evidence" value="ECO:0007669"/>
    <property type="project" value="InterPro"/>
</dbReference>
<dbReference type="Gene3D" id="3.40.190.10">
    <property type="entry name" value="Periplasmic binding protein-like II"/>
    <property type="match status" value="2"/>
</dbReference>
<dbReference type="SUPFAM" id="SSF46785">
    <property type="entry name" value="Winged helix' DNA-binding domain"/>
    <property type="match status" value="1"/>
</dbReference>
<dbReference type="SUPFAM" id="SSF53850">
    <property type="entry name" value="Periplasmic binding protein-like II"/>
    <property type="match status" value="1"/>
</dbReference>
<evidence type="ECO:0000313" key="7">
    <source>
        <dbReference type="Proteomes" id="UP000247555"/>
    </source>
</evidence>
<dbReference type="PANTHER" id="PTHR30579">
    <property type="entry name" value="TRANSCRIPTIONAL REGULATOR"/>
    <property type="match status" value="1"/>
</dbReference>
<evidence type="ECO:0000256" key="1">
    <source>
        <dbReference type="ARBA" id="ARBA00009437"/>
    </source>
</evidence>
<keyword evidence="7" id="KW-1185">Reference proteome</keyword>
<keyword evidence="2" id="KW-0805">Transcription regulation</keyword>
<keyword evidence="3 6" id="KW-0238">DNA-binding</keyword>
<accession>A0A318KE65</accession>
<evidence type="ECO:0000259" key="5">
    <source>
        <dbReference type="PROSITE" id="PS50931"/>
    </source>
</evidence>
<proteinExistence type="inferred from homology"/>
<dbReference type="Pfam" id="PF03466">
    <property type="entry name" value="LysR_substrate"/>
    <property type="match status" value="1"/>
</dbReference>
<dbReference type="PRINTS" id="PR00039">
    <property type="entry name" value="HTHLYSR"/>
</dbReference>
<gene>
    <name evidence="6" type="ORF">DFR34_12433</name>
</gene>
<comment type="caution">
    <text evidence="6">The sequence shown here is derived from an EMBL/GenBank/DDBJ whole genome shotgun (WGS) entry which is preliminary data.</text>
</comment>
<reference evidence="6 7" key="1">
    <citation type="submission" date="2018-05" db="EMBL/GenBank/DDBJ databases">
        <title>Genomic Encyclopedia of Type Strains, Phase IV (KMG-IV): sequencing the most valuable type-strain genomes for metagenomic binning, comparative biology and taxonomic classification.</title>
        <authorList>
            <person name="Goeker M."/>
        </authorList>
    </citation>
    <scope>NUCLEOTIDE SEQUENCE [LARGE SCALE GENOMIC DNA]</scope>
    <source>
        <strain evidence="6 7">DSM 29661</strain>
    </source>
</reference>
<dbReference type="GO" id="GO:0003677">
    <property type="term" value="F:DNA binding"/>
    <property type="evidence" value="ECO:0007669"/>
    <property type="project" value="UniProtKB-KW"/>
</dbReference>
<sequence length="294" mass="31779">MSWHTRHLELDWLRALVTIVDCGGFSAAAEQLGRSQSAISLQIKRLEDTVGQPVLRRSQGRVDGPTSEGRVLLDYARRMLRLNDEAWACFAQPQMAGRLRLGLPEELMEQVFAPVQAAFARLYPRVSLSVRCDLSVRLAALAEAGELDLALAKRVGEQPASLSGEAWRVLRREPLHWFDAEGSNARDGRPLPLAVFHEGCVFRGAALSALHEAGLSGEVRFVGSSIGAMRHAVLAGLALAPLPASLAAPGMRSANDSLPPLPACELVARYGVGEPHPAAERLWGLFAEQLGKGM</sequence>
<comment type="similarity">
    <text evidence="1">Belongs to the LysR transcriptional regulatory family.</text>
</comment>
<keyword evidence="4" id="KW-0804">Transcription</keyword>
<name>A0A318KE65_9NEIS</name>
<evidence type="ECO:0000256" key="2">
    <source>
        <dbReference type="ARBA" id="ARBA00023015"/>
    </source>
</evidence>
<dbReference type="EMBL" id="QJKI01000024">
    <property type="protein sequence ID" value="PXX75893.1"/>
    <property type="molecule type" value="Genomic_DNA"/>
</dbReference>
<dbReference type="Pfam" id="PF00126">
    <property type="entry name" value="HTH_1"/>
    <property type="match status" value="1"/>
</dbReference>
<dbReference type="PROSITE" id="PS50931">
    <property type="entry name" value="HTH_LYSR"/>
    <property type="match status" value="1"/>
</dbReference>
<dbReference type="InterPro" id="IPR005119">
    <property type="entry name" value="LysR_subst-bd"/>
</dbReference>
<dbReference type="Proteomes" id="UP000247555">
    <property type="component" value="Unassembled WGS sequence"/>
</dbReference>